<dbReference type="Pfam" id="PF00023">
    <property type="entry name" value="Ank"/>
    <property type="match status" value="1"/>
</dbReference>
<dbReference type="GO" id="GO:0004520">
    <property type="term" value="F:DNA endonuclease activity"/>
    <property type="evidence" value="ECO:0007669"/>
    <property type="project" value="TreeGrafter"/>
</dbReference>
<gene>
    <name evidence="3" type="ORF">g.12482</name>
</gene>
<dbReference type="Gene3D" id="1.25.40.20">
    <property type="entry name" value="Ankyrin repeat-containing domain"/>
    <property type="match status" value="1"/>
</dbReference>
<feature type="repeat" description="ANK" evidence="1">
    <location>
        <begin position="94"/>
        <end position="126"/>
    </location>
</feature>
<evidence type="ECO:0000256" key="1">
    <source>
        <dbReference type="PROSITE-ProRule" id="PRU00023"/>
    </source>
</evidence>
<dbReference type="EMBL" id="GECZ01003421">
    <property type="protein sequence ID" value="JAS66348.1"/>
    <property type="molecule type" value="Transcribed_RNA"/>
</dbReference>
<accession>A0A1B6GV76</accession>
<dbReference type="AlphaFoldDB" id="A0A1B6GV76"/>
<feature type="region of interest" description="Disordered" evidence="2">
    <location>
        <begin position="235"/>
        <end position="262"/>
    </location>
</feature>
<proteinExistence type="predicted"/>
<evidence type="ECO:0000313" key="3">
    <source>
        <dbReference type="EMBL" id="JAS66348.1"/>
    </source>
</evidence>
<evidence type="ECO:0000256" key="2">
    <source>
        <dbReference type="SAM" id="MobiDB-lite"/>
    </source>
</evidence>
<dbReference type="PROSITE" id="PS50297">
    <property type="entry name" value="ANK_REP_REGION"/>
    <property type="match status" value="1"/>
</dbReference>
<dbReference type="GO" id="GO:0005737">
    <property type="term" value="C:cytoplasm"/>
    <property type="evidence" value="ECO:0007669"/>
    <property type="project" value="TreeGrafter"/>
</dbReference>
<dbReference type="PANTHER" id="PTHR46427:SF1">
    <property type="entry name" value="ANKYRIN REPEAT AND LEM DOMAIN-CONTAINING PROTEIN 1"/>
    <property type="match status" value="1"/>
</dbReference>
<reference evidence="3" key="1">
    <citation type="submission" date="2015-11" db="EMBL/GenBank/DDBJ databases">
        <title>De novo transcriptome assembly of four potential Pierce s Disease insect vectors from Arizona vineyards.</title>
        <authorList>
            <person name="Tassone E.E."/>
        </authorList>
    </citation>
    <scope>NUCLEOTIDE SEQUENCE</scope>
</reference>
<keyword evidence="1" id="KW-0040">ANK repeat</keyword>
<dbReference type="PROSITE" id="PS50088">
    <property type="entry name" value="ANK_REPEAT"/>
    <property type="match status" value="1"/>
</dbReference>
<dbReference type="InterPro" id="IPR002110">
    <property type="entry name" value="Ankyrin_rpt"/>
</dbReference>
<name>A0A1B6GV76_9HEMI</name>
<dbReference type="GO" id="GO:0000712">
    <property type="term" value="P:resolution of meiotic recombination intermediates"/>
    <property type="evidence" value="ECO:0007669"/>
    <property type="project" value="TreeGrafter"/>
</dbReference>
<dbReference type="SUPFAM" id="SSF48403">
    <property type="entry name" value="Ankyrin repeat"/>
    <property type="match status" value="1"/>
</dbReference>
<dbReference type="GO" id="GO:0005654">
    <property type="term" value="C:nucleoplasm"/>
    <property type="evidence" value="ECO:0007669"/>
    <property type="project" value="TreeGrafter"/>
</dbReference>
<organism evidence="3">
    <name type="scientific">Cuerna arida</name>
    <dbReference type="NCBI Taxonomy" id="1464854"/>
    <lineage>
        <taxon>Eukaryota</taxon>
        <taxon>Metazoa</taxon>
        <taxon>Ecdysozoa</taxon>
        <taxon>Arthropoda</taxon>
        <taxon>Hexapoda</taxon>
        <taxon>Insecta</taxon>
        <taxon>Pterygota</taxon>
        <taxon>Neoptera</taxon>
        <taxon>Paraneoptera</taxon>
        <taxon>Hemiptera</taxon>
        <taxon>Auchenorrhyncha</taxon>
        <taxon>Membracoidea</taxon>
        <taxon>Cicadellidae</taxon>
        <taxon>Cicadellinae</taxon>
        <taxon>Proconiini</taxon>
        <taxon>Cuerna</taxon>
    </lineage>
</organism>
<dbReference type="PANTHER" id="PTHR46427">
    <property type="entry name" value="ANKYRIN REPEAT AND LEM DOMAIN-CONTAINING PROTEIN 1"/>
    <property type="match status" value="1"/>
</dbReference>
<dbReference type="SMART" id="SM00248">
    <property type="entry name" value="ANK"/>
    <property type="match status" value="1"/>
</dbReference>
<feature type="compositionally biased region" description="Basic and acidic residues" evidence="2">
    <location>
        <begin position="244"/>
        <end position="257"/>
    </location>
</feature>
<dbReference type="GO" id="GO:0000724">
    <property type="term" value="P:double-strand break repair via homologous recombination"/>
    <property type="evidence" value="ECO:0007669"/>
    <property type="project" value="TreeGrafter"/>
</dbReference>
<protein>
    <submittedName>
        <fullName evidence="3">Uncharacterized protein</fullName>
    </submittedName>
</protein>
<dbReference type="InterPro" id="IPR034998">
    <property type="entry name" value="ANKLE1"/>
</dbReference>
<dbReference type="InterPro" id="IPR036770">
    <property type="entry name" value="Ankyrin_rpt-contain_sf"/>
</dbReference>
<sequence>MELESNLSDSQSFGALSREIYYADKLMDEILAENLTEVKRLLEVQKASPNVVVPERGVAGLHLLAGLENEDFSRVVTLMALLTGDGDPNVRSEEGLTPVHVAAMWGRSSVLEVLLSNGGDPTLLDYRMRLSAEDYALREQQWHAFGILTTFSVITEDEDRFAKYLEDEISSEGRTTIKNLKNIKNFKESTVGGDYDWISKTKQVIPLDKKAIDMIKNHRRKTKLYEHPGEDYFETRTSDCPPKLPERNKKIPSEWKSRSRNHKKKQESEVYFCGFAESSYNSKSEFVRKDKTSNEVSSSDFGSDKASSNTMLCKMSRIFLFMLKKRHIYQRIK</sequence>